<evidence type="ECO:0000313" key="3">
    <source>
        <dbReference type="Proteomes" id="UP000015104"/>
    </source>
</evidence>
<dbReference type="Pfam" id="PF00646">
    <property type="entry name" value="F-box"/>
    <property type="match status" value="1"/>
</dbReference>
<reference evidence="2" key="2">
    <citation type="submission" date="2016-04" db="UniProtKB">
        <authorList>
            <consortium name="EnsemblMetazoa"/>
        </authorList>
    </citation>
    <scope>IDENTIFICATION</scope>
</reference>
<dbReference type="InterPro" id="IPR032675">
    <property type="entry name" value="LRR_dom_sf"/>
</dbReference>
<dbReference type="EMBL" id="CAEY01000699">
    <property type="status" value="NOT_ANNOTATED_CDS"/>
    <property type="molecule type" value="Genomic_DNA"/>
</dbReference>
<dbReference type="InterPro" id="IPR036047">
    <property type="entry name" value="F-box-like_dom_sf"/>
</dbReference>
<evidence type="ECO:0000259" key="1">
    <source>
        <dbReference type="Pfam" id="PF00646"/>
    </source>
</evidence>
<dbReference type="EnsemblMetazoa" id="tetur26g02903.1">
    <property type="protein sequence ID" value="tetur26g02903.1"/>
    <property type="gene ID" value="tetur26g02903"/>
</dbReference>
<dbReference type="SUPFAM" id="SSF81383">
    <property type="entry name" value="F-box domain"/>
    <property type="match status" value="1"/>
</dbReference>
<protein>
    <recommendedName>
        <fullName evidence="1">F-box domain-containing protein</fullName>
    </recommendedName>
</protein>
<dbReference type="Gene3D" id="3.80.10.10">
    <property type="entry name" value="Ribonuclease Inhibitor"/>
    <property type="match status" value="1"/>
</dbReference>
<evidence type="ECO:0000313" key="2">
    <source>
        <dbReference type="EnsemblMetazoa" id="tetur26g02903.1"/>
    </source>
</evidence>
<gene>
    <name evidence="2" type="primary">107368367</name>
</gene>
<sequence>MIINELPDDCFFIIFGLMNELDDLLNCSKVCSKWSHLIAERTRNVKYLIGHSRLFEGGYRFWSKAQISSKSQIYPLDYVYYRTMDPIDGPFLSTLFPNLIIADLCKEFYAKVGARLYISNAYKSLKGIILPYHDSILKYCDKLEMLSIQYDHQYIVHMLLFGGLMREHDIKQLHHWDYTLDEFAKISVRFQNLQRLSISKYEGGKADGCYDGFELPRLKMLELNIDSYEVEFIYYGFQFILCCPNLQSAYISLYSNRFFVVDSCEHESLQDLVLSFNVDDVDCNELEKALIKYPNLKHLALDCRYLFNQNLKNEHVENLVCILPNLVLFVVRNCEGVTQEAADYIQEYNKLHGRSIKFYFDQNYHEIQSDWPQLSTKYERISHGFDFMKHCFLKESHQLPIFLVPNED</sequence>
<dbReference type="SUPFAM" id="SSF52047">
    <property type="entry name" value="RNI-like"/>
    <property type="match status" value="1"/>
</dbReference>
<name>A0A158P5F7_TETUR</name>
<proteinExistence type="predicted"/>
<dbReference type="InterPro" id="IPR001810">
    <property type="entry name" value="F-box_dom"/>
</dbReference>
<organism evidence="2 3">
    <name type="scientific">Tetranychus urticae</name>
    <name type="common">Two-spotted spider mite</name>
    <dbReference type="NCBI Taxonomy" id="32264"/>
    <lineage>
        <taxon>Eukaryota</taxon>
        <taxon>Metazoa</taxon>
        <taxon>Ecdysozoa</taxon>
        <taxon>Arthropoda</taxon>
        <taxon>Chelicerata</taxon>
        <taxon>Arachnida</taxon>
        <taxon>Acari</taxon>
        <taxon>Acariformes</taxon>
        <taxon>Trombidiformes</taxon>
        <taxon>Prostigmata</taxon>
        <taxon>Eleutherengona</taxon>
        <taxon>Raphignathae</taxon>
        <taxon>Tetranychoidea</taxon>
        <taxon>Tetranychidae</taxon>
        <taxon>Tetranychus</taxon>
    </lineage>
</organism>
<accession>A0A158P5F7</accession>
<dbReference type="Gene3D" id="1.20.1280.50">
    <property type="match status" value="1"/>
</dbReference>
<keyword evidence="3" id="KW-1185">Reference proteome</keyword>
<feature type="domain" description="F-box" evidence="1">
    <location>
        <begin position="3"/>
        <end position="40"/>
    </location>
</feature>
<dbReference type="Proteomes" id="UP000015104">
    <property type="component" value="Unassembled WGS sequence"/>
</dbReference>
<dbReference type="AlphaFoldDB" id="A0A158P5F7"/>
<reference evidence="3" key="1">
    <citation type="submission" date="2011-08" db="EMBL/GenBank/DDBJ databases">
        <authorList>
            <person name="Rombauts S."/>
        </authorList>
    </citation>
    <scope>NUCLEOTIDE SEQUENCE</scope>
    <source>
        <strain evidence="3">London</strain>
    </source>
</reference>